<proteinExistence type="predicted"/>
<accession>A0A8J3B1A2</accession>
<evidence type="ECO:0000256" key="1">
    <source>
        <dbReference type="SAM" id="MobiDB-lite"/>
    </source>
</evidence>
<dbReference type="Proteomes" id="UP000649739">
    <property type="component" value="Unassembled WGS sequence"/>
</dbReference>
<dbReference type="EMBL" id="BMQB01000001">
    <property type="protein sequence ID" value="GGJ81616.1"/>
    <property type="molecule type" value="Genomic_DNA"/>
</dbReference>
<sequence>MLVQQSMPSKLTTDDDPAHTSAGFVLSGVLVDEGGAPVPGVPLAFALDPSPEMQIAAEQGKDAIGFELASATTDGDGRFAAPIPALKDTSQYADENGANRLWVSGSGTNHAISHRFELIFPKDEGQRPRTTYKDEHTVTAGRARSAAEERPEVLSVKVPAHPAKALPVALRPGDNPHTACVMSWPKREYTQQYKWKQMGGGVKSMVNIQTLWTKGKSKAKFEWSNTKETRVSVGVDAAYRDAKFKASREKAAKTSSGVNFSIDAKKKLEAQVQYEFREYRVYCHYRSEGWDLAFYTEVKPYMFTGGNKKGKSSARFGCAKSVPLENELWVSRETSHTGSLSVSLFGALDSSQINTKIHKKTYTAIKPTTLCGVKEYPVIEDRVREK</sequence>
<name>A0A8J3B1A2_9ACTN</name>
<evidence type="ECO:0000313" key="3">
    <source>
        <dbReference type="Proteomes" id="UP000649739"/>
    </source>
</evidence>
<dbReference type="RefSeq" id="WP_189168702.1">
    <property type="nucleotide sequence ID" value="NZ_BMQB01000001.1"/>
</dbReference>
<organism evidence="2 3">
    <name type="scientific">Pilimelia anulata</name>
    <dbReference type="NCBI Taxonomy" id="53371"/>
    <lineage>
        <taxon>Bacteria</taxon>
        <taxon>Bacillati</taxon>
        <taxon>Actinomycetota</taxon>
        <taxon>Actinomycetes</taxon>
        <taxon>Micromonosporales</taxon>
        <taxon>Micromonosporaceae</taxon>
        <taxon>Pilimelia</taxon>
    </lineage>
</organism>
<gene>
    <name evidence="2" type="ORF">GCM10010123_09260</name>
</gene>
<reference evidence="2" key="2">
    <citation type="submission" date="2020-09" db="EMBL/GenBank/DDBJ databases">
        <authorList>
            <person name="Sun Q."/>
            <person name="Ohkuma M."/>
        </authorList>
    </citation>
    <scope>NUCLEOTIDE SEQUENCE</scope>
    <source>
        <strain evidence="2">JCM 3090</strain>
    </source>
</reference>
<reference evidence="2" key="1">
    <citation type="journal article" date="2014" name="Int. J. Syst. Evol. Microbiol.">
        <title>Complete genome sequence of Corynebacterium casei LMG S-19264T (=DSM 44701T), isolated from a smear-ripened cheese.</title>
        <authorList>
            <consortium name="US DOE Joint Genome Institute (JGI-PGF)"/>
            <person name="Walter F."/>
            <person name="Albersmeier A."/>
            <person name="Kalinowski J."/>
            <person name="Ruckert C."/>
        </authorList>
    </citation>
    <scope>NUCLEOTIDE SEQUENCE</scope>
    <source>
        <strain evidence="2">JCM 3090</strain>
    </source>
</reference>
<evidence type="ECO:0000313" key="2">
    <source>
        <dbReference type="EMBL" id="GGJ81616.1"/>
    </source>
</evidence>
<protein>
    <submittedName>
        <fullName evidence="2">Uncharacterized protein</fullName>
    </submittedName>
</protein>
<keyword evidence="3" id="KW-1185">Reference proteome</keyword>
<dbReference type="AlphaFoldDB" id="A0A8J3B1A2"/>
<comment type="caution">
    <text evidence="2">The sequence shown here is derived from an EMBL/GenBank/DDBJ whole genome shotgun (WGS) entry which is preliminary data.</text>
</comment>
<feature type="compositionally biased region" description="Basic and acidic residues" evidence="1">
    <location>
        <begin position="126"/>
        <end position="137"/>
    </location>
</feature>
<feature type="region of interest" description="Disordered" evidence="1">
    <location>
        <begin position="126"/>
        <end position="150"/>
    </location>
</feature>